<dbReference type="EMBL" id="CP018632">
    <property type="protein sequence ID" value="ASJ72608.1"/>
    <property type="molecule type" value="Genomic_DNA"/>
</dbReference>
<proteinExistence type="predicted"/>
<evidence type="ECO:0000259" key="2">
    <source>
        <dbReference type="Pfam" id="PF09361"/>
    </source>
</evidence>
<feature type="coiled-coil region" evidence="1">
    <location>
        <begin position="1"/>
        <end position="28"/>
    </location>
</feature>
<organism evidence="3 4">
    <name type="scientific">Granulosicoccus antarcticus IMCC3135</name>
    <dbReference type="NCBI Taxonomy" id="1192854"/>
    <lineage>
        <taxon>Bacteria</taxon>
        <taxon>Pseudomonadati</taxon>
        <taxon>Pseudomonadota</taxon>
        <taxon>Gammaproteobacteria</taxon>
        <taxon>Chromatiales</taxon>
        <taxon>Granulosicoccaceae</taxon>
        <taxon>Granulosicoccus</taxon>
    </lineage>
</organism>
<gene>
    <name evidence="3" type="ORF">IMCC3135_12600</name>
</gene>
<evidence type="ECO:0000313" key="3">
    <source>
        <dbReference type="EMBL" id="ASJ72608.1"/>
    </source>
</evidence>
<evidence type="ECO:0000313" key="4">
    <source>
        <dbReference type="Proteomes" id="UP000250079"/>
    </source>
</evidence>
<accession>A0A2Z2NS96</accession>
<keyword evidence="1" id="KW-0175">Coiled coil</keyword>
<protein>
    <recommendedName>
        <fullName evidence="2">Phasin domain-containing protein</fullName>
    </recommendedName>
</protein>
<keyword evidence="4" id="KW-1185">Reference proteome</keyword>
<feature type="domain" description="Phasin" evidence="2">
    <location>
        <begin position="33"/>
        <end position="122"/>
    </location>
</feature>
<dbReference type="Pfam" id="PF09361">
    <property type="entry name" value="Phasin_2"/>
    <property type="match status" value="1"/>
</dbReference>
<dbReference type="Proteomes" id="UP000250079">
    <property type="component" value="Chromosome"/>
</dbReference>
<evidence type="ECO:0000256" key="1">
    <source>
        <dbReference type="SAM" id="Coils"/>
    </source>
</evidence>
<dbReference type="KEGG" id="gai:IMCC3135_12600"/>
<dbReference type="RefSeq" id="WP_088917908.1">
    <property type="nucleotide sequence ID" value="NZ_CP018632.1"/>
</dbReference>
<dbReference type="InterPro" id="IPR018968">
    <property type="entry name" value="Phasin"/>
</dbReference>
<dbReference type="AlphaFoldDB" id="A0A2Z2NS96"/>
<sequence length="132" mass="14547">MKNVTESMNDVTENMKEVTNKMTEQFNQMMGGMQTGGFEPMRAFATVTADAMEQVARKNYAIAGDVLEFSAKQVHLPLSSDNLNDVTSAQTAEANAFVELMNSRASEYSEMTQQFSAKFKEASESLSASFSK</sequence>
<reference evidence="3 4" key="1">
    <citation type="submission" date="2016-12" db="EMBL/GenBank/DDBJ databases">
        <authorList>
            <person name="Song W.-J."/>
            <person name="Kurnit D.M."/>
        </authorList>
    </citation>
    <scope>NUCLEOTIDE SEQUENCE [LARGE SCALE GENOMIC DNA]</scope>
    <source>
        <strain evidence="3 4">IMCC3135</strain>
    </source>
</reference>
<name>A0A2Z2NS96_9GAMM</name>